<comment type="subcellular location">
    <subcellularLocation>
        <location evidence="1">Cell envelope</location>
    </subcellularLocation>
</comment>
<evidence type="ECO:0000259" key="6">
    <source>
        <dbReference type="Pfam" id="PF25973"/>
    </source>
</evidence>
<dbReference type="InterPro" id="IPR058792">
    <property type="entry name" value="Beta-barrel_RND_2"/>
</dbReference>
<evidence type="ECO:0000256" key="4">
    <source>
        <dbReference type="SAM" id="Phobius"/>
    </source>
</evidence>
<organism evidence="7 8">
    <name type="scientific">Beggiatoa alba B18LD</name>
    <dbReference type="NCBI Taxonomy" id="395493"/>
    <lineage>
        <taxon>Bacteria</taxon>
        <taxon>Pseudomonadati</taxon>
        <taxon>Pseudomonadota</taxon>
        <taxon>Gammaproteobacteria</taxon>
        <taxon>Thiotrichales</taxon>
        <taxon>Thiotrichaceae</taxon>
        <taxon>Beggiatoa</taxon>
    </lineage>
</organism>
<keyword evidence="2 3" id="KW-0175">Coiled coil</keyword>
<evidence type="ECO:0000256" key="2">
    <source>
        <dbReference type="ARBA" id="ARBA00023054"/>
    </source>
</evidence>
<evidence type="ECO:0000313" key="7">
    <source>
        <dbReference type="EMBL" id="EIJ41008.1"/>
    </source>
</evidence>
<evidence type="ECO:0000256" key="3">
    <source>
        <dbReference type="SAM" id="Coils"/>
    </source>
</evidence>
<dbReference type="Pfam" id="PF25954">
    <property type="entry name" value="Beta-barrel_RND_2"/>
    <property type="match status" value="1"/>
</dbReference>
<evidence type="ECO:0000313" key="8">
    <source>
        <dbReference type="Proteomes" id="UP000005744"/>
    </source>
</evidence>
<dbReference type="PANTHER" id="PTHR32347:SF23">
    <property type="entry name" value="BLL5650 PROTEIN"/>
    <property type="match status" value="1"/>
</dbReference>
<dbReference type="PANTHER" id="PTHR32347">
    <property type="entry name" value="EFFLUX SYSTEM COMPONENT YKNX-RELATED"/>
    <property type="match status" value="1"/>
</dbReference>
<dbReference type="Pfam" id="PF25973">
    <property type="entry name" value="BSH_CzcB"/>
    <property type="match status" value="1"/>
</dbReference>
<feature type="domain" description="CzcB-like barrel-sandwich hybrid" evidence="6">
    <location>
        <begin position="364"/>
        <end position="484"/>
    </location>
</feature>
<keyword evidence="4" id="KW-0812">Transmembrane</keyword>
<feature type="coiled-coil region" evidence="3">
    <location>
        <begin position="394"/>
        <end position="454"/>
    </location>
</feature>
<feature type="domain" description="CusB-like beta-barrel" evidence="5">
    <location>
        <begin position="491"/>
        <end position="565"/>
    </location>
</feature>
<accession>I3CBL5</accession>
<evidence type="ECO:0000256" key="1">
    <source>
        <dbReference type="ARBA" id="ARBA00004196"/>
    </source>
</evidence>
<dbReference type="Gene3D" id="2.40.50.100">
    <property type="match status" value="1"/>
</dbReference>
<keyword evidence="4" id="KW-0472">Membrane</keyword>
<feature type="transmembrane region" description="Helical" evidence="4">
    <location>
        <begin position="329"/>
        <end position="346"/>
    </location>
</feature>
<dbReference type="HOGENOM" id="CLU_463581_0_0_6"/>
<dbReference type="InterPro" id="IPR050465">
    <property type="entry name" value="UPF0194_transport"/>
</dbReference>
<dbReference type="eggNOG" id="COG0845">
    <property type="taxonomic scope" value="Bacteria"/>
</dbReference>
<dbReference type="EMBL" id="JH600070">
    <property type="protein sequence ID" value="EIJ41008.1"/>
    <property type="molecule type" value="Genomic_DNA"/>
</dbReference>
<proteinExistence type="predicted"/>
<reference evidence="7 8" key="1">
    <citation type="submission" date="2011-11" db="EMBL/GenBank/DDBJ databases">
        <title>Improved High-Quality Draft sequence of Beggiatoa alba B18lD.</title>
        <authorList>
            <consortium name="US DOE Joint Genome Institute"/>
            <person name="Lucas S."/>
            <person name="Han J."/>
            <person name="Lapidus A."/>
            <person name="Cheng J.-F."/>
            <person name="Goodwin L."/>
            <person name="Pitluck S."/>
            <person name="Peters L."/>
            <person name="Mikhailova N."/>
            <person name="Held B."/>
            <person name="Detter J.C."/>
            <person name="Han C."/>
            <person name="Tapia R."/>
            <person name="Land M."/>
            <person name="Hauser L."/>
            <person name="Kyrpides N."/>
            <person name="Ivanova N."/>
            <person name="Pagani I."/>
            <person name="Samuel K."/>
            <person name="Teske A."/>
            <person name="Mueller J."/>
            <person name="Woyke T."/>
        </authorList>
    </citation>
    <scope>NUCLEOTIDE SEQUENCE [LARGE SCALE GENOMIC DNA]</scope>
    <source>
        <strain evidence="7 8">B18LD</strain>
    </source>
</reference>
<dbReference type="SUPFAM" id="SSF111369">
    <property type="entry name" value="HlyD-like secretion proteins"/>
    <property type="match status" value="1"/>
</dbReference>
<name>I3CBL5_9GAMM</name>
<sequence>MQVSPVDLLTLHTQLQQLRDKQNEREAWLLELLQLLLGLTNAAGAAYALPDKTTGLLVLAPRILSRQALSWRADLENLLLQEMQQACEQNRVRLTQLDQHRQIWLIAAPVPQAQKQEAISLVLLLGGYQSLETFVTILQLVAGYAGIDQLQSRSQQQILQLFIELLHVGQVTQAQQHLLTRLQHLCNCQRVILGYRQGHHCRIQAMSEIAELPKQVDLGYALESLMDETAEKRQAIIATTGDAHRISPHAQKILGLTATQQVWSLPLAHHQKLPVQYVLVLLWASPPDPTVTPLLMQLSHTLGIALTTLRRIKQRRWHATLNTLKRRFFWGLGIAVLLFVPLWIPVTHSIAGKVTLQPDTRRFITAPFAGILKATHHEAGDVVKAGDVLAQLDEREIQLELTSLTAERNRLAKQKDASAAAKDTVATQLAQLEKERAESQIALLEYRIANLDIKSPIDGLVVSGDLQRVQGSPVDKGQSLFEVAPLETMRVELAIPAEDIAYIRPDMPLSIELDAYPQQQWQLNVQRIQPRATVRDSEAVFIVETTLTNTDNKLRAGMKGDGKIAADAQPLGWVLFHKVWEKVLRWLY</sequence>
<dbReference type="InterPro" id="IPR058647">
    <property type="entry name" value="BSH_CzcB-like"/>
</dbReference>
<protein>
    <submittedName>
        <fullName evidence="7">Membrane-fusion protein</fullName>
    </submittedName>
</protein>
<dbReference type="STRING" id="395493.BegalDRAFT_0084"/>
<gene>
    <name evidence="7" type="ORF">BegalDRAFT_0084</name>
</gene>
<dbReference type="OrthoDB" id="9806939at2"/>
<dbReference type="RefSeq" id="WP_002682554.1">
    <property type="nucleotide sequence ID" value="NZ_JH600070.1"/>
</dbReference>
<dbReference type="AlphaFoldDB" id="I3CBL5"/>
<dbReference type="SUPFAM" id="SSF55781">
    <property type="entry name" value="GAF domain-like"/>
    <property type="match status" value="1"/>
</dbReference>
<evidence type="ECO:0000259" key="5">
    <source>
        <dbReference type="Pfam" id="PF25954"/>
    </source>
</evidence>
<feature type="transmembrane region" description="Helical" evidence="4">
    <location>
        <begin position="291"/>
        <end position="309"/>
    </location>
</feature>
<keyword evidence="8" id="KW-1185">Reference proteome</keyword>
<dbReference type="Proteomes" id="UP000005744">
    <property type="component" value="Unassembled WGS sequence"/>
</dbReference>
<dbReference type="GO" id="GO:0030313">
    <property type="term" value="C:cell envelope"/>
    <property type="evidence" value="ECO:0007669"/>
    <property type="project" value="UniProtKB-SubCell"/>
</dbReference>
<dbReference type="Gene3D" id="2.40.30.170">
    <property type="match status" value="1"/>
</dbReference>
<keyword evidence="4" id="KW-1133">Transmembrane helix</keyword>